<feature type="domain" description="Cotton leaf-curl disease DNA-betaC1" evidence="1">
    <location>
        <begin position="2"/>
        <end position="118"/>
    </location>
</feature>
<sequence>MTIIYQNETGLKFIIDVKLKSNNSFNVIIKLFSTRSPVLVKNKFIIPYSHEGIIPPFDFNNLEEGIKNILTIMDRMASFDEFKEEDMTEVIDILMVQEAPVNNIDFEGEYILSKYVNV</sequence>
<reference evidence="2" key="1">
    <citation type="submission" date="2014-07" db="EMBL/GenBank/DDBJ databases">
        <title>Natural occurrence of Croton yellow vein mosaic virus in germplasm of Turnip (Brassica rapa subsp. rapa).</title>
        <authorList>
            <person name="Roy A."/>
            <person name="Das A."/>
            <person name="Kumar A."/>
            <person name="Sweta S."/>
            <person name="Bag M.K."/>
            <person name="Singh R."/>
            <person name="Mandal B."/>
        </authorList>
    </citation>
    <scope>NUCLEOTIDE SEQUENCE</scope>
    <source>
        <strain evidence="2">CroYVMV-Del-Turnip</strain>
    </source>
</reference>
<name>A0A097PA64_9VIRU</name>
<protein>
    <submittedName>
        <fullName evidence="2">BetaC1</fullName>
    </submittedName>
</protein>
<accession>A0A097PA64</accession>
<organism evidence="2">
    <name type="scientific">Croton yellow vein mosaic betasatellite</name>
    <dbReference type="NCBI Taxonomy" id="411248"/>
    <lineage>
        <taxon>Viruses</taxon>
        <taxon>Viruses incertae sedis</taxon>
        <taxon>Tolecusatellitidae</taxon>
        <taxon>Betasatellite</taxon>
        <taxon>Betasatellite codiaeumflavi</taxon>
    </lineage>
</organism>
<dbReference type="EMBL" id="KM229763">
    <property type="protein sequence ID" value="AIU44098.1"/>
    <property type="molecule type" value="Genomic_DNA"/>
</dbReference>
<evidence type="ECO:0000313" key="2">
    <source>
        <dbReference type="EMBL" id="AIU44098.1"/>
    </source>
</evidence>
<dbReference type="Pfam" id="PF09593">
    <property type="entry name" value="Pathogen_betaC1"/>
    <property type="match status" value="1"/>
</dbReference>
<dbReference type="InterPro" id="IPR018583">
    <property type="entry name" value="CLCuD_DNA-betaC1"/>
</dbReference>
<proteinExistence type="predicted"/>
<evidence type="ECO:0000259" key="1">
    <source>
        <dbReference type="Pfam" id="PF09593"/>
    </source>
</evidence>